<name>A0A6J8C8V8_MYTCO</name>
<evidence type="ECO:0000313" key="3">
    <source>
        <dbReference type="Proteomes" id="UP000507470"/>
    </source>
</evidence>
<proteinExistence type="predicted"/>
<feature type="region of interest" description="Disordered" evidence="1">
    <location>
        <begin position="119"/>
        <end position="139"/>
    </location>
</feature>
<accession>A0A6J8C8V8</accession>
<reference evidence="2 3" key="1">
    <citation type="submission" date="2020-06" db="EMBL/GenBank/DDBJ databases">
        <authorList>
            <person name="Li R."/>
            <person name="Bekaert M."/>
        </authorList>
    </citation>
    <scope>NUCLEOTIDE SEQUENCE [LARGE SCALE GENOMIC DNA]</scope>
    <source>
        <strain evidence="3">wild</strain>
    </source>
</reference>
<dbReference type="Proteomes" id="UP000507470">
    <property type="component" value="Unassembled WGS sequence"/>
</dbReference>
<dbReference type="Gene3D" id="2.30.30.140">
    <property type="match status" value="1"/>
</dbReference>
<dbReference type="OrthoDB" id="10575864at2759"/>
<sequence>MYHVQYFGDGYETGWVYSSSTLKFEGNKAFKQHTKDMLMFAKKFEKSSLETLYKIPSHWTTALNIAIQEGEMSLQLCPSARLLKYGLTTEHKQDFCENLKIEIDNESLCVKDRQSIEKRKTSDDNNLHSGTKYKKSKITKGQIPEPLWEQTIQEVKEEKSGKFI</sequence>
<protein>
    <submittedName>
        <fullName evidence="2">Uncharacterized protein</fullName>
    </submittedName>
</protein>
<keyword evidence="3" id="KW-1185">Reference proteome</keyword>
<dbReference type="EMBL" id="CACVKT020005076">
    <property type="protein sequence ID" value="CAC5392843.1"/>
    <property type="molecule type" value="Genomic_DNA"/>
</dbReference>
<evidence type="ECO:0000313" key="2">
    <source>
        <dbReference type="EMBL" id="CAC5392843.1"/>
    </source>
</evidence>
<gene>
    <name evidence="2" type="ORF">MCOR_27750</name>
</gene>
<organism evidence="2 3">
    <name type="scientific">Mytilus coruscus</name>
    <name type="common">Sea mussel</name>
    <dbReference type="NCBI Taxonomy" id="42192"/>
    <lineage>
        <taxon>Eukaryota</taxon>
        <taxon>Metazoa</taxon>
        <taxon>Spiralia</taxon>
        <taxon>Lophotrochozoa</taxon>
        <taxon>Mollusca</taxon>
        <taxon>Bivalvia</taxon>
        <taxon>Autobranchia</taxon>
        <taxon>Pteriomorphia</taxon>
        <taxon>Mytilida</taxon>
        <taxon>Mytiloidea</taxon>
        <taxon>Mytilidae</taxon>
        <taxon>Mytilinae</taxon>
        <taxon>Mytilus</taxon>
    </lineage>
</organism>
<dbReference type="AlphaFoldDB" id="A0A6J8C8V8"/>
<evidence type="ECO:0000256" key="1">
    <source>
        <dbReference type="SAM" id="MobiDB-lite"/>
    </source>
</evidence>